<keyword evidence="1" id="KW-0805">Transcription regulation</keyword>
<dbReference type="Gene3D" id="1.10.357.10">
    <property type="entry name" value="Tetracycline Repressor, domain 2"/>
    <property type="match status" value="1"/>
</dbReference>
<evidence type="ECO:0000256" key="5">
    <source>
        <dbReference type="SAM" id="MobiDB-lite"/>
    </source>
</evidence>
<evidence type="ECO:0000256" key="1">
    <source>
        <dbReference type="ARBA" id="ARBA00023015"/>
    </source>
</evidence>
<organism evidence="7 8">
    <name type="scientific">Rhodopseudomonas rhenobacensis</name>
    <dbReference type="NCBI Taxonomy" id="87461"/>
    <lineage>
        <taxon>Bacteria</taxon>
        <taxon>Pseudomonadati</taxon>
        <taxon>Pseudomonadota</taxon>
        <taxon>Alphaproteobacteria</taxon>
        <taxon>Hyphomicrobiales</taxon>
        <taxon>Nitrobacteraceae</taxon>
        <taxon>Rhodopseudomonas</taxon>
    </lineage>
</organism>
<evidence type="ECO:0000313" key="7">
    <source>
        <dbReference type="EMBL" id="MBB5046131.1"/>
    </source>
</evidence>
<accession>A0A7W8DYQ9</accession>
<dbReference type="GO" id="GO:0003700">
    <property type="term" value="F:DNA-binding transcription factor activity"/>
    <property type="evidence" value="ECO:0007669"/>
    <property type="project" value="TreeGrafter"/>
</dbReference>
<proteinExistence type="predicted"/>
<gene>
    <name evidence="7" type="ORF">HNR60_000873</name>
</gene>
<dbReference type="InterPro" id="IPR009057">
    <property type="entry name" value="Homeodomain-like_sf"/>
</dbReference>
<keyword evidence="3" id="KW-0804">Transcription</keyword>
<dbReference type="RefSeq" id="WP_210313238.1">
    <property type="nucleotide sequence ID" value="NZ_JACHIH010000003.1"/>
</dbReference>
<dbReference type="Pfam" id="PF00440">
    <property type="entry name" value="TetR_N"/>
    <property type="match status" value="1"/>
</dbReference>
<dbReference type="Pfam" id="PF16859">
    <property type="entry name" value="TetR_C_11"/>
    <property type="match status" value="1"/>
</dbReference>
<dbReference type="PROSITE" id="PS50977">
    <property type="entry name" value="HTH_TETR_2"/>
    <property type="match status" value="1"/>
</dbReference>
<reference evidence="7 8" key="1">
    <citation type="submission" date="2020-08" db="EMBL/GenBank/DDBJ databases">
        <title>Genomic Encyclopedia of Type Strains, Phase IV (KMG-IV): sequencing the most valuable type-strain genomes for metagenomic binning, comparative biology and taxonomic classification.</title>
        <authorList>
            <person name="Goeker M."/>
        </authorList>
    </citation>
    <scope>NUCLEOTIDE SEQUENCE [LARGE SCALE GENOMIC DNA]</scope>
    <source>
        <strain evidence="7 8">DSM 12706</strain>
    </source>
</reference>
<dbReference type="SUPFAM" id="SSF46689">
    <property type="entry name" value="Homeodomain-like"/>
    <property type="match status" value="1"/>
</dbReference>
<dbReference type="InterPro" id="IPR001647">
    <property type="entry name" value="HTH_TetR"/>
</dbReference>
<sequence>MSTKSGKVGKPAKGAEPLRRSKEAVRAASLAAAYELLTEFGLSGVSVDEVSRRSGVAKTTIYRHWPSRTGLLFDAVMQFAPRLQTPNTGSFRSDLTVLALGLAERLRTGRWSSAMPSIVDAAERDQEVAEFQSRTHAGMLSGFGAIAARAQARGELGPDFDVADLTAAIAGPLFYRRWFSRQELDDAFVRGVVERALGGDSSGPRRDPA</sequence>
<dbReference type="Gene3D" id="1.10.10.60">
    <property type="entry name" value="Homeodomain-like"/>
    <property type="match status" value="1"/>
</dbReference>
<dbReference type="AlphaFoldDB" id="A0A7W8DYQ9"/>
<evidence type="ECO:0000259" key="6">
    <source>
        <dbReference type="PROSITE" id="PS50977"/>
    </source>
</evidence>
<evidence type="ECO:0000256" key="3">
    <source>
        <dbReference type="ARBA" id="ARBA00023163"/>
    </source>
</evidence>
<feature type="DNA-binding region" description="H-T-H motif" evidence="4">
    <location>
        <begin position="46"/>
        <end position="65"/>
    </location>
</feature>
<keyword evidence="2 4" id="KW-0238">DNA-binding</keyword>
<dbReference type="SUPFAM" id="SSF48498">
    <property type="entry name" value="Tetracyclin repressor-like, C-terminal domain"/>
    <property type="match status" value="1"/>
</dbReference>
<comment type="caution">
    <text evidence="7">The sequence shown here is derived from an EMBL/GenBank/DDBJ whole genome shotgun (WGS) entry which is preliminary data.</text>
</comment>
<dbReference type="PRINTS" id="PR00455">
    <property type="entry name" value="HTHTETR"/>
</dbReference>
<protein>
    <submittedName>
        <fullName evidence="7">AcrR family transcriptional regulator</fullName>
    </submittedName>
</protein>
<name>A0A7W8DYQ9_9BRAD</name>
<dbReference type="PANTHER" id="PTHR30055:SF148">
    <property type="entry name" value="TETR-FAMILY TRANSCRIPTIONAL REGULATOR"/>
    <property type="match status" value="1"/>
</dbReference>
<dbReference type="PANTHER" id="PTHR30055">
    <property type="entry name" value="HTH-TYPE TRANSCRIPTIONAL REGULATOR RUTR"/>
    <property type="match status" value="1"/>
</dbReference>
<dbReference type="EMBL" id="JACHIH010000003">
    <property type="protein sequence ID" value="MBB5046131.1"/>
    <property type="molecule type" value="Genomic_DNA"/>
</dbReference>
<dbReference type="InterPro" id="IPR011075">
    <property type="entry name" value="TetR_C"/>
</dbReference>
<keyword evidence="8" id="KW-1185">Reference proteome</keyword>
<feature type="domain" description="HTH tetR-type" evidence="6">
    <location>
        <begin position="23"/>
        <end position="83"/>
    </location>
</feature>
<dbReference type="Proteomes" id="UP000542353">
    <property type="component" value="Unassembled WGS sequence"/>
</dbReference>
<dbReference type="InterPro" id="IPR050109">
    <property type="entry name" value="HTH-type_TetR-like_transc_reg"/>
</dbReference>
<evidence type="ECO:0000256" key="4">
    <source>
        <dbReference type="PROSITE-ProRule" id="PRU00335"/>
    </source>
</evidence>
<dbReference type="InterPro" id="IPR036271">
    <property type="entry name" value="Tet_transcr_reg_TetR-rel_C_sf"/>
</dbReference>
<evidence type="ECO:0000313" key="8">
    <source>
        <dbReference type="Proteomes" id="UP000542353"/>
    </source>
</evidence>
<dbReference type="GO" id="GO:0000976">
    <property type="term" value="F:transcription cis-regulatory region binding"/>
    <property type="evidence" value="ECO:0007669"/>
    <property type="project" value="TreeGrafter"/>
</dbReference>
<feature type="region of interest" description="Disordered" evidence="5">
    <location>
        <begin position="1"/>
        <end position="20"/>
    </location>
</feature>
<evidence type="ECO:0000256" key="2">
    <source>
        <dbReference type="ARBA" id="ARBA00023125"/>
    </source>
</evidence>